<dbReference type="Gene3D" id="2.40.160.210">
    <property type="entry name" value="Acyl-CoA thioesterase, double hotdog domain"/>
    <property type="match status" value="1"/>
</dbReference>
<dbReference type="EMBL" id="NQMQ01000010">
    <property type="protein sequence ID" value="PAJ70162.1"/>
    <property type="molecule type" value="Genomic_DNA"/>
</dbReference>
<keyword evidence="2" id="KW-0378">Hydrolase</keyword>
<protein>
    <submittedName>
        <fullName evidence="5">Acyl-CoA thioesterase II</fullName>
    </submittedName>
</protein>
<dbReference type="AlphaFoldDB" id="A0A269PDN2"/>
<feature type="domain" description="Acyl-CoA thioesterase-like N-terminal HotDog" evidence="4">
    <location>
        <begin position="45"/>
        <end position="119"/>
    </location>
</feature>
<dbReference type="Pfam" id="PF02551">
    <property type="entry name" value="Acyl_CoA_thio"/>
    <property type="match status" value="1"/>
</dbReference>
<dbReference type="InterPro" id="IPR003703">
    <property type="entry name" value="Acyl_CoA_thio"/>
</dbReference>
<evidence type="ECO:0000256" key="2">
    <source>
        <dbReference type="ARBA" id="ARBA00022801"/>
    </source>
</evidence>
<dbReference type="Proteomes" id="UP000218281">
    <property type="component" value="Unassembled WGS sequence"/>
</dbReference>
<reference evidence="5 7" key="2">
    <citation type="submission" date="2017-08" db="EMBL/GenBank/DDBJ databases">
        <authorList>
            <person name="de Groot N.N."/>
        </authorList>
    </citation>
    <scope>NUCLEOTIDE SEQUENCE [LARGE SCALE GENOMIC DNA]</scope>
    <source>
        <strain evidence="5 7">NBT06-6</strain>
    </source>
</reference>
<feature type="domain" description="Acyl-CoA thioesterase 2 C-terminal" evidence="3">
    <location>
        <begin position="158"/>
        <end position="280"/>
    </location>
</feature>
<sequence>MSATLSNLSESPTYIQRILDLERCDGNEPDTFRGAAMHSDHFVRTFGGHVAGQALVAATRTVEGKKVHSLHGYFLRPGDANAETEYRVGRPRDGRSFATRTVEALQGGEVLFSMQASFHRAGDEGPEHSDEMRAVPAPDELPAEAKAPNLGPGSRHDLNEWDIRVVPPEMYSPNQYTTSQQVVWFRSTRRLPDEDTFHACTLTYMSDMTLLHSALAAHPGHQVQLASLDHAVWFLRPFRADEWLLYDQISPSAHAGRALTHGRIFDQQGRLVAVVVQEGLTRNLREGAHAVPERDPRPEPK</sequence>
<name>A0A269PDN2_9CORY</name>
<evidence type="ECO:0000313" key="6">
    <source>
        <dbReference type="EMBL" id="PAT07034.1"/>
    </source>
</evidence>
<dbReference type="CDD" id="cd03444">
    <property type="entry name" value="Thioesterase_II_repeat1"/>
    <property type="match status" value="1"/>
</dbReference>
<evidence type="ECO:0000259" key="4">
    <source>
        <dbReference type="Pfam" id="PF13622"/>
    </source>
</evidence>
<dbReference type="Pfam" id="PF13622">
    <property type="entry name" value="4HBT_3"/>
    <property type="match status" value="1"/>
</dbReference>
<dbReference type="Proteomes" id="UP000215771">
    <property type="component" value="Unassembled WGS sequence"/>
</dbReference>
<keyword evidence="8" id="KW-1185">Reference proteome</keyword>
<dbReference type="InterPro" id="IPR042171">
    <property type="entry name" value="Acyl-CoA_hotdog"/>
</dbReference>
<comment type="similarity">
    <text evidence="1">Belongs to the C/M/P thioester hydrolase family.</text>
</comment>
<accession>A0A269PDN2</accession>
<evidence type="ECO:0000313" key="7">
    <source>
        <dbReference type="Proteomes" id="UP000215771"/>
    </source>
</evidence>
<dbReference type="SUPFAM" id="SSF54637">
    <property type="entry name" value="Thioesterase/thiol ester dehydrase-isomerase"/>
    <property type="match status" value="2"/>
</dbReference>
<gene>
    <name evidence="5" type="ORF">CIG21_04735</name>
    <name evidence="6" type="ORF">CKJ81_00060</name>
</gene>
<dbReference type="PANTHER" id="PTHR11066">
    <property type="entry name" value="ACYL-COA THIOESTERASE"/>
    <property type="match status" value="1"/>
</dbReference>
<organism evidence="5 7">
    <name type="scientific">Corynebacterium hadale</name>
    <dbReference type="NCBI Taxonomy" id="2026255"/>
    <lineage>
        <taxon>Bacteria</taxon>
        <taxon>Bacillati</taxon>
        <taxon>Actinomycetota</taxon>
        <taxon>Actinomycetes</taxon>
        <taxon>Mycobacteriales</taxon>
        <taxon>Corynebacteriaceae</taxon>
        <taxon>Corynebacterium</taxon>
    </lineage>
</organism>
<proteinExistence type="inferred from homology"/>
<evidence type="ECO:0000259" key="3">
    <source>
        <dbReference type="Pfam" id="PF02551"/>
    </source>
</evidence>
<dbReference type="PANTHER" id="PTHR11066:SF34">
    <property type="entry name" value="ACYL-COENZYME A THIOESTERASE 8"/>
    <property type="match status" value="1"/>
</dbReference>
<dbReference type="GO" id="GO:0006637">
    <property type="term" value="P:acyl-CoA metabolic process"/>
    <property type="evidence" value="ECO:0007669"/>
    <property type="project" value="InterPro"/>
</dbReference>
<dbReference type="EMBL" id="NSGO01000001">
    <property type="protein sequence ID" value="PAT07034.1"/>
    <property type="molecule type" value="Genomic_DNA"/>
</dbReference>
<dbReference type="CDD" id="cd03445">
    <property type="entry name" value="Thioesterase_II_repeat2"/>
    <property type="match status" value="1"/>
</dbReference>
<comment type="caution">
    <text evidence="5">The sequence shown here is derived from an EMBL/GenBank/DDBJ whole genome shotgun (WGS) entry which is preliminary data.</text>
</comment>
<dbReference type="GO" id="GO:0047617">
    <property type="term" value="F:fatty acyl-CoA hydrolase activity"/>
    <property type="evidence" value="ECO:0007669"/>
    <property type="project" value="InterPro"/>
</dbReference>
<dbReference type="InterPro" id="IPR025652">
    <property type="entry name" value="TesB_C"/>
</dbReference>
<evidence type="ECO:0000313" key="8">
    <source>
        <dbReference type="Proteomes" id="UP000218281"/>
    </source>
</evidence>
<dbReference type="GO" id="GO:0009062">
    <property type="term" value="P:fatty acid catabolic process"/>
    <property type="evidence" value="ECO:0007669"/>
    <property type="project" value="TreeGrafter"/>
</dbReference>
<dbReference type="InterPro" id="IPR049449">
    <property type="entry name" value="TesB_ACOT8-like_N"/>
</dbReference>
<evidence type="ECO:0000313" key="5">
    <source>
        <dbReference type="EMBL" id="PAJ70162.1"/>
    </source>
</evidence>
<dbReference type="InterPro" id="IPR029069">
    <property type="entry name" value="HotDog_dom_sf"/>
</dbReference>
<dbReference type="RefSeq" id="WP_095276281.1">
    <property type="nucleotide sequence ID" value="NZ_CP047655.1"/>
</dbReference>
<evidence type="ECO:0000256" key="1">
    <source>
        <dbReference type="ARBA" id="ARBA00006538"/>
    </source>
</evidence>
<reference evidence="6 8" key="1">
    <citation type="submission" date="2017-08" db="EMBL/GenBank/DDBJ databases">
        <title>Whole genome sequences of 6 clinical strains closest to Corynebacterium imitans.</title>
        <authorList>
            <person name="Bernier A.-M."/>
            <person name="Burdz T."/>
            <person name="Bernard K."/>
        </authorList>
    </citation>
    <scope>NUCLEOTIDE SEQUENCE [LARGE SCALE GENOMIC DNA]</scope>
    <source>
        <strain evidence="6 8">NML93-0607</strain>
    </source>
</reference>